<keyword evidence="4 16" id="KW-0812">Transmembrane</keyword>
<dbReference type="GO" id="GO:0005886">
    <property type="term" value="C:plasma membrane"/>
    <property type="evidence" value="ECO:0007669"/>
    <property type="project" value="TreeGrafter"/>
</dbReference>
<evidence type="ECO:0000256" key="16">
    <source>
        <dbReference type="SAM" id="Phobius"/>
    </source>
</evidence>
<name>A0AAE1IW13_9FABA</name>
<dbReference type="EMBL" id="JAWXYG010000011">
    <property type="protein sequence ID" value="KAK4258882.1"/>
    <property type="molecule type" value="Genomic_DNA"/>
</dbReference>
<dbReference type="PROSITE" id="PS51473">
    <property type="entry name" value="GNK2"/>
    <property type="match status" value="2"/>
</dbReference>
<proteinExistence type="predicted"/>
<dbReference type="Gene3D" id="1.10.510.10">
    <property type="entry name" value="Transferase(Phosphotransferase) domain 1"/>
    <property type="match status" value="1"/>
</dbReference>
<feature type="domain" description="Gnk2-homologous" evidence="18">
    <location>
        <begin position="33"/>
        <end position="138"/>
    </location>
</feature>
<keyword evidence="9 14" id="KW-0067">ATP-binding</keyword>
<dbReference type="CDD" id="cd14066">
    <property type="entry name" value="STKc_IRAK"/>
    <property type="match status" value="1"/>
</dbReference>
<evidence type="ECO:0000256" key="2">
    <source>
        <dbReference type="ARBA" id="ARBA00022527"/>
    </source>
</evidence>
<dbReference type="InterPro" id="IPR000719">
    <property type="entry name" value="Prot_kinase_dom"/>
</dbReference>
<dbReference type="SMART" id="SM00220">
    <property type="entry name" value="S_TKc"/>
    <property type="match status" value="1"/>
</dbReference>
<feature type="compositionally biased region" description="Low complexity" evidence="15">
    <location>
        <begin position="639"/>
        <end position="650"/>
    </location>
</feature>
<dbReference type="Gene3D" id="3.30.430.20">
    <property type="entry name" value="Gnk2 domain, C-X8-C-X2-C motif"/>
    <property type="match status" value="2"/>
</dbReference>
<dbReference type="PROSITE" id="PS50011">
    <property type="entry name" value="PROTEIN_KINASE_DOM"/>
    <property type="match status" value="1"/>
</dbReference>
<protein>
    <recommendedName>
        <fullName evidence="21">Cysteine-rich receptor-like protein kinase</fullName>
    </recommendedName>
</protein>
<dbReference type="GO" id="GO:0009751">
    <property type="term" value="P:response to salicylic acid"/>
    <property type="evidence" value="ECO:0007669"/>
    <property type="project" value="UniProtKB-ARBA"/>
</dbReference>
<evidence type="ECO:0000256" key="1">
    <source>
        <dbReference type="ARBA" id="ARBA00004167"/>
    </source>
</evidence>
<dbReference type="InterPro" id="IPR038408">
    <property type="entry name" value="GNK2_sf"/>
</dbReference>
<keyword evidence="3" id="KW-0808">Transferase</keyword>
<reference evidence="19" key="1">
    <citation type="submission" date="2023-10" db="EMBL/GenBank/DDBJ databases">
        <title>Chromosome-level genome of the transformable northern wattle, Acacia crassicarpa.</title>
        <authorList>
            <person name="Massaro I."/>
            <person name="Sinha N.R."/>
            <person name="Poethig S."/>
            <person name="Leichty A.R."/>
        </authorList>
    </citation>
    <scope>NUCLEOTIDE SEQUENCE</scope>
    <source>
        <strain evidence="19">Acra3RX</strain>
        <tissue evidence="19">Leaf</tissue>
    </source>
</reference>
<feature type="transmembrane region" description="Helical" evidence="16">
    <location>
        <begin position="280"/>
        <end position="300"/>
    </location>
</feature>
<keyword evidence="6" id="KW-0677">Repeat</keyword>
<keyword evidence="20" id="KW-1185">Reference proteome</keyword>
<keyword evidence="10 16" id="KW-1133">Transmembrane helix</keyword>
<feature type="domain" description="Protein kinase" evidence="17">
    <location>
        <begin position="340"/>
        <end position="616"/>
    </location>
</feature>
<evidence type="ECO:0000256" key="8">
    <source>
        <dbReference type="ARBA" id="ARBA00022777"/>
    </source>
</evidence>
<dbReference type="InterPro" id="IPR008271">
    <property type="entry name" value="Ser/Thr_kinase_AS"/>
</dbReference>
<evidence type="ECO:0000259" key="18">
    <source>
        <dbReference type="PROSITE" id="PS51473"/>
    </source>
</evidence>
<evidence type="ECO:0000256" key="13">
    <source>
        <dbReference type="ARBA" id="ARBA00023180"/>
    </source>
</evidence>
<evidence type="ECO:0008006" key="21">
    <source>
        <dbReference type="Google" id="ProtNLM"/>
    </source>
</evidence>
<dbReference type="GO" id="GO:0042742">
    <property type="term" value="P:defense response to bacterium"/>
    <property type="evidence" value="ECO:0007669"/>
    <property type="project" value="UniProtKB-ARBA"/>
</dbReference>
<dbReference type="PANTHER" id="PTHR27002:SF589">
    <property type="entry name" value="CYSTEINE-RICH RECEPTOR-KINASE-LIKE PROTEIN"/>
    <property type="match status" value="1"/>
</dbReference>
<comment type="caution">
    <text evidence="19">The sequence shown here is derived from an EMBL/GenBank/DDBJ whole genome shotgun (WGS) entry which is preliminary data.</text>
</comment>
<evidence type="ECO:0000256" key="11">
    <source>
        <dbReference type="ARBA" id="ARBA00023136"/>
    </source>
</evidence>
<dbReference type="FunFam" id="3.30.200.20:FF:000727">
    <property type="entry name" value="Cysteine-rich RLK (RECEPTOR-like protein kinase) 23"/>
    <property type="match status" value="1"/>
</dbReference>
<keyword evidence="12" id="KW-0675">Receptor</keyword>
<dbReference type="GO" id="GO:0005524">
    <property type="term" value="F:ATP binding"/>
    <property type="evidence" value="ECO:0007669"/>
    <property type="project" value="UniProtKB-UniRule"/>
</dbReference>
<dbReference type="FunFam" id="3.30.430.20:FF:000003">
    <property type="entry name" value="Cysteine-rich RLK (RECEPTOR-like protein kinase) 10"/>
    <property type="match status" value="1"/>
</dbReference>
<dbReference type="AlphaFoldDB" id="A0AAE1IW13"/>
<keyword evidence="11 16" id="KW-0472">Membrane</keyword>
<gene>
    <name evidence="19" type="ORF">QN277_005281</name>
</gene>
<evidence type="ECO:0000256" key="7">
    <source>
        <dbReference type="ARBA" id="ARBA00022741"/>
    </source>
</evidence>
<evidence type="ECO:0000256" key="10">
    <source>
        <dbReference type="ARBA" id="ARBA00022989"/>
    </source>
</evidence>
<dbReference type="InterPro" id="IPR001245">
    <property type="entry name" value="Ser-Thr/Tyr_kinase_cat_dom"/>
</dbReference>
<evidence type="ECO:0000313" key="20">
    <source>
        <dbReference type="Proteomes" id="UP001293593"/>
    </source>
</evidence>
<evidence type="ECO:0000256" key="12">
    <source>
        <dbReference type="ARBA" id="ARBA00023170"/>
    </source>
</evidence>
<dbReference type="Proteomes" id="UP001293593">
    <property type="component" value="Unassembled WGS sequence"/>
</dbReference>
<dbReference type="PROSITE" id="PS00108">
    <property type="entry name" value="PROTEIN_KINASE_ST"/>
    <property type="match status" value="1"/>
</dbReference>
<dbReference type="GO" id="GO:0004674">
    <property type="term" value="F:protein serine/threonine kinase activity"/>
    <property type="evidence" value="ECO:0007669"/>
    <property type="project" value="UniProtKB-KW"/>
</dbReference>
<evidence type="ECO:0000256" key="6">
    <source>
        <dbReference type="ARBA" id="ARBA00022737"/>
    </source>
</evidence>
<feature type="domain" description="Gnk2-homologous" evidence="18">
    <location>
        <begin position="143"/>
        <end position="255"/>
    </location>
</feature>
<dbReference type="Pfam" id="PF07714">
    <property type="entry name" value="PK_Tyr_Ser-Thr"/>
    <property type="match status" value="1"/>
</dbReference>
<keyword evidence="2" id="KW-0723">Serine/threonine-protein kinase</keyword>
<keyword evidence="5" id="KW-0732">Signal</keyword>
<evidence type="ECO:0000256" key="5">
    <source>
        <dbReference type="ARBA" id="ARBA00022729"/>
    </source>
</evidence>
<keyword evidence="7 14" id="KW-0547">Nucleotide-binding</keyword>
<dbReference type="PROSITE" id="PS00107">
    <property type="entry name" value="PROTEIN_KINASE_ATP"/>
    <property type="match status" value="1"/>
</dbReference>
<evidence type="ECO:0000256" key="15">
    <source>
        <dbReference type="SAM" id="MobiDB-lite"/>
    </source>
</evidence>
<dbReference type="InterPro" id="IPR002902">
    <property type="entry name" value="GNK2"/>
</dbReference>
<dbReference type="Pfam" id="PF01657">
    <property type="entry name" value="Stress-antifung"/>
    <property type="match status" value="2"/>
</dbReference>
<evidence type="ECO:0000256" key="3">
    <source>
        <dbReference type="ARBA" id="ARBA00022679"/>
    </source>
</evidence>
<feature type="binding site" evidence="14">
    <location>
        <position position="369"/>
    </location>
    <ligand>
        <name>ATP</name>
        <dbReference type="ChEBI" id="CHEBI:30616"/>
    </ligand>
</feature>
<feature type="compositionally biased region" description="Polar residues" evidence="15">
    <location>
        <begin position="651"/>
        <end position="662"/>
    </location>
</feature>
<dbReference type="FunFam" id="1.10.510.10:FF:000129">
    <property type="entry name" value="cysteine-rich receptor-like protein kinase 10"/>
    <property type="match status" value="1"/>
</dbReference>
<dbReference type="CDD" id="cd23509">
    <property type="entry name" value="Gnk2-like"/>
    <property type="match status" value="2"/>
</dbReference>
<evidence type="ECO:0000256" key="14">
    <source>
        <dbReference type="PROSITE-ProRule" id="PRU10141"/>
    </source>
</evidence>
<dbReference type="InterPro" id="IPR011009">
    <property type="entry name" value="Kinase-like_dom_sf"/>
</dbReference>
<evidence type="ECO:0000259" key="17">
    <source>
        <dbReference type="PROSITE" id="PS50011"/>
    </source>
</evidence>
<sequence>MATSKSYALLTSLLVFLIITTIFFFTSKADSFDYTAHYCSNATIFPSNTAFRRNLNVLLSSLTSNASQFGGYYMTIVGFGTTDAVNGLFLCRGDIVSPTTCKDCIAAAAKGITLRCPNRTEAIIWYDKCMLRYTGGKYFLYDSVNPGISLHDGGSSDLQQLNISVFKLLNDLTTEAAKSPTVKKFAVGQVILSSSPAAVNTTVYGLEQCIDDLTSDQCETCLREAIGILANCCEGKQGARVLLASCNIRYELYPFYNVTTVSPIRLSPPSGNEKTETRTIILIVVPVSVAVLCLQGFFLLKRRKKDKTAVFNYERNGEEIAPLESLQFSFATIEAATNNFSQLNKIGKGGFGEVYKGVLPDKREIAVKKLSSKSKQGVMEFKNEISLIAKLQHRNLVALFGFCLLEEEKMLIYEYVPNKSLNYFLFDSDPTRRILNWSERFKIIGGIARGILYLHEHSRLKVIHRDLKPSNVLLDENMNPKISDFGLARIVAIDQNQGTTNQIVGTFGYMSPEYAMHGQFSEKSDVYSFGVIILEIVSAKRNARSPKSKIFEDLLGQAWTQWRNHSTLEILDSTLKESYSPTEARKCIQIGLLCVQEDPDDRPTMATIISYLNAQLIELPFPREPTLFRYSIVECCNSSSGQSSNDSTPSINDMSKTTFFPR</sequence>
<feature type="region of interest" description="Disordered" evidence="15">
    <location>
        <begin position="639"/>
        <end position="662"/>
    </location>
</feature>
<keyword evidence="8" id="KW-0418">Kinase</keyword>
<dbReference type="Gene3D" id="3.30.200.20">
    <property type="entry name" value="Phosphorylase Kinase, domain 1"/>
    <property type="match status" value="1"/>
</dbReference>
<evidence type="ECO:0000256" key="9">
    <source>
        <dbReference type="ARBA" id="ARBA00022840"/>
    </source>
</evidence>
<dbReference type="SUPFAM" id="SSF56112">
    <property type="entry name" value="Protein kinase-like (PK-like)"/>
    <property type="match status" value="1"/>
</dbReference>
<dbReference type="PANTHER" id="PTHR27002">
    <property type="entry name" value="RECEPTOR-LIKE SERINE/THREONINE-PROTEIN KINASE SD1-8"/>
    <property type="match status" value="1"/>
</dbReference>
<comment type="subcellular location">
    <subcellularLocation>
        <location evidence="1">Membrane</location>
        <topology evidence="1">Single-pass membrane protein</topology>
    </subcellularLocation>
</comment>
<keyword evidence="13" id="KW-0325">Glycoprotein</keyword>
<evidence type="ECO:0000256" key="4">
    <source>
        <dbReference type="ARBA" id="ARBA00022692"/>
    </source>
</evidence>
<evidence type="ECO:0000313" key="19">
    <source>
        <dbReference type="EMBL" id="KAK4258882.1"/>
    </source>
</evidence>
<dbReference type="InterPro" id="IPR017441">
    <property type="entry name" value="Protein_kinase_ATP_BS"/>
</dbReference>
<accession>A0AAE1IW13</accession>
<organism evidence="19 20">
    <name type="scientific">Acacia crassicarpa</name>
    <name type="common">northern wattle</name>
    <dbReference type="NCBI Taxonomy" id="499986"/>
    <lineage>
        <taxon>Eukaryota</taxon>
        <taxon>Viridiplantae</taxon>
        <taxon>Streptophyta</taxon>
        <taxon>Embryophyta</taxon>
        <taxon>Tracheophyta</taxon>
        <taxon>Spermatophyta</taxon>
        <taxon>Magnoliopsida</taxon>
        <taxon>eudicotyledons</taxon>
        <taxon>Gunneridae</taxon>
        <taxon>Pentapetalae</taxon>
        <taxon>rosids</taxon>
        <taxon>fabids</taxon>
        <taxon>Fabales</taxon>
        <taxon>Fabaceae</taxon>
        <taxon>Caesalpinioideae</taxon>
        <taxon>mimosoid clade</taxon>
        <taxon>Acacieae</taxon>
        <taxon>Acacia</taxon>
    </lineage>
</organism>